<dbReference type="GO" id="GO:0046872">
    <property type="term" value="F:metal ion binding"/>
    <property type="evidence" value="ECO:0007669"/>
    <property type="project" value="UniProtKB-KW"/>
</dbReference>
<dbReference type="PRINTS" id="PR01576">
    <property type="entry name" value="PDEFORMYLASE"/>
</dbReference>
<dbReference type="InterPro" id="IPR036821">
    <property type="entry name" value="Peptide_deformylase_sf"/>
</dbReference>
<sequence length="164" mass="18035">MAVRELRLWPDPVLSQVCDPVDPADPELGALIGDLFDTLYAAGGRGLAAPQIAVLHRVFVVDVTWKEGARDPRVFINPVLEKAHGEAATMDEQCLSIPDLPMPVTRPQTLRLTWDAQDGTRMSGTFDGILARCIQHELDHLNGTVIFDHQSPEDRAALEARYAA</sequence>
<comment type="similarity">
    <text evidence="1 2">Belongs to the polypeptide deformylase family.</text>
</comment>
<dbReference type="RefSeq" id="WP_108641139.1">
    <property type="nucleotide sequence ID" value="NZ_QCYG01000006.1"/>
</dbReference>
<dbReference type="GO" id="GO:0042586">
    <property type="term" value="F:peptide deformylase activity"/>
    <property type="evidence" value="ECO:0007669"/>
    <property type="project" value="UniProtKB-UniRule"/>
</dbReference>
<dbReference type="OrthoDB" id="9804313at2"/>
<dbReference type="PANTHER" id="PTHR10458:SF22">
    <property type="entry name" value="PEPTIDE DEFORMYLASE"/>
    <property type="match status" value="1"/>
</dbReference>
<dbReference type="GO" id="GO:0006412">
    <property type="term" value="P:translation"/>
    <property type="evidence" value="ECO:0007669"/>
    <property type="project" value="UniProtKB-UniRule"/>
</dbReference>
<feature type="binding site" evidence="2">
    <location>
        <position position="136"/>
    </location>
    <ligand>
        <name>Fe cation</name>
        <dbReference type="ChEBI" id="CHEBI:24875"/>
    </ligand>
</feature>
<protein>
    <recommendedName>
        <fullName evidence="2">Peptide deformylase</fullName>
        <shortName evidence="2">PDF</shortName>
        <ecNumber evidence="2">3.5.1.88</ecNumber>
    </recommendedName>
    <alternativeName>
        <fullName evidence="2">Polypeptide deformylase</fullName>
    </alternativeName>
</protein>
<name>A0A2T7FW24_9RHOB</name>
<dbReference type="EMBL" id="QCYG01000006">
    <property type="protein sequence ID" value="PVA06358.1"/>
    <property type="molecule type" value="Genomic_DNA"/>
</dbReference>
<comment type="caution">
    <text evidence="3">The sequence shown here is derived from an EMBL/GenBank/DDBJ whole genome shotgun (WGS) entry which is preliminary data.</text>
</comment>
<organism evidence="3 4">
    <name type="scientific">Thalassorhabdomicrobium marinisediminis</name>
    <dbReference type="NCBI Taxonomy" id="2170577"/>
    <lineage>
        <taxon>Bacteria</taxon>
        <taxon>Pseudomonadati</taxon>
        <taxon>Pseudomonadota</taxon>
        <taxon>Alphaproteobacteria</taxon>
        <taxon>Rhodobacterales</taxon>
        <taxon>Paracoccaceae</taxon>
        <taxon>Thalassorhabdomicrobium</taxon>
    </lineage>
</organism>
<dbReference type="NCBIfam" id="NF001159">
    <property type="entry name" value="PRK00150.1-3"/>
    <property type="match status" value="1"/>
</dbReference>
<keyword evidence="2" id="KW-0378">Hydrolase</keyword>
<comment type="function">
    <text evidence="2">Removes the formyl group from the N-terminal Met of newly synthesized proteins. Requires at least a dipeptide for an efficient rate of reaction. N-terminal L-methionine is a prerequisite for activity but the enzyme has broad specificity at other positions.</text>
</comment>
<dbReference type="PANTHER" id="PTHR10458">
    <property type="entry name" value="PEPTIDE DEFORMYLASE"/>
    <property type="match status" value="1"/>
</dbReference>
<gene>
    <name evidence="2 3" type="primary">def</name>
    <name evidence="3" type="ORF">DC363_10665</name>
</gene>
<evidence type="ECO:0000256" key="1">
    <source>
        <dbReference type="ARBA" id="ARBA00010759"/>
    </source>
</evidence>
<dbReference type="AlphaFoldDB" id="A0A2T7FW24"/>
<dbReference type="Pfam" id="PF01327">
    <property type="entry name" value="Pep_deformylase"/>
    <property type="match status" value="1"/>
</dbReference>
<dbReference type="NCBIfam" id="TIGR00079">
    <property type="entry name" value="pept_deformyl"/>
    <property type="match status" value="1"/>
</dbReference>
<feature type="binding site" evidence="2">
    <location>
        <position position="140"/>
    </location>
    <ligand>
        <name>Fe cation</name>
        <dbReference type="ChEBI" id="CHEBI:24875"/>
    </ligand>
</feature>
<feature type="active site" evidence="2">
    <location>
        <position position="137"/>
    </location>
</feature>
<comment type="catalytic activity">
    <reaction evidence="2">
        <text>N-terminal N-formyl-L-methionyl-[peptide] + H2O = N-terminal L-methionyl-[peptide] + formate</text>
        <dbReference type="Rhea" id="RHEA:24420"/>
        <dbReference type="Rhea" id="RHEA-COMP:10639"/>
        <dbReference type="Rhea" id="RHEA-COMP:10640"/>
        <dbReference type="ChEBI" id="CHEBI:15377"/>
        <dbReference type="ChEBI" id="CHEBI:15740"/>
        <dbReference type="ChEBI" id="CHEBI:49298"/>
        <dbReference type="ChEBI" id="CHEBI:64731"/>
        <dbReference type="EC" id="3.5.1.88"/>
    </reaction>
</comment>
<comment type="cofactor">
    <cofactor evidence="2">
        <name>Fe(2+)</name>
        <dbReference type="ChEBI" id="CHEBI:29033"/>
    </cofactor>
    <text evidence="2">Binds 1 Fe(2+) ion.</text>
</comment>
<evidence type="ECO:0000313" key="4">
    <source>
        <dbReference type="Proteomes" id="UP000244817"/>
    </source>
</evidence>
<keyword evidence="2" id="KW-0648">Protein biosynthesis</keyword>
<dbReference type="Proteomes" id="UP000244817">
    <property type="component" value="Unassembled WGS sequence"/>
</dbReference>
<dbReference type="Gene3D" id="3.90.45.10">
    <property type="entry name" value="Peptide deformylase"/>
    <property type="match status" value="1"/>
</dbReference>
<dbReference type="PIRSF" id="PIRSF004749">
    <property type="entry name" value="Pep_def"/>
    <property type="match status" value="1"/>
</dbReference>
<keyword evidence="4" id="KW-1185">Reference proteome</keyword>
<evidence type="ECO:0000256" key="2">
    <source>
        <dbReference type="HAMAP-Rule" id="MF_00163"/>
    </source>
</evidence>
<dbReference type="HAMAP" id="MF_00163">
    <property type="entry name" value="Pep_deformylase"/>
    <property type="match status" value="1"/>
</dbReference>
<dbReference type="InterPro" id="IPR023635">
    <property type="entry name" value="Peptide_deformylase"/>
</dbReference>
<dbReference type="CDD" id="cd00487">
    <property type="entry name" value="Pep_deformylase"/>
    <property type="match status" value="1"/>
</dbReference>
<evidence type="ECO:0000313" key="3">
    <source>
        <dbReference type="EMBL" id="PVA06358.1"/>
    </source>
</evidence>
<accession>A0A2T7FW24</accession>
<reference evidence="3 4" key="1">
    <citation type="submission" date="2018-04" db="EMBL/GenBank/DDBJ databases">
        <title>Pelagivirga bohaiensis gen. nov., sp. nov., a bacterium isolated from the Bohai Sea.</title>
        <authorList>
            <person name="Ji X."/>
        </authorList>
    </citation>
    <scope>NUCLEOTIDE SEQUENCE [LARGE SCALE GENOMIC DNA]</scope>
    <source>
        <strain evidence="3 4">BH-SD16</strain>
    </source>
</reference>
<dbReference type="SUPFAM" id="SSF56420">
    <property type="entry name" value="Peptide deformylase"/>
    <property type="match status" value="1"/>
</dbReference>
<dbReference type="EC" id="3.5.1.88" evidence="2"/>
<keyword evidence="2" id="KW-0408">Iron</keyword>
<proteinExistence type="inferred from homology"/>
<feature type="binding site" evidence="2">
    <location>
        <position position="94"/>
    </location>
    <ligand>
        <name>Fe cation</name>
        <dbReference type="ChEBI" id="CHEBI:24875"/>
    </ligand>
</feature>
<keyword evidence="2" id="KW-0479">Metal-binding</keyword>